<proteinExistence type="predicted"/>
<name>A0A0E9WQB0_ANGAN</name>
<dbReference type="AlphaFoldDB" id="A0A0E9WQB0"/>
<sequence>MLQCLSYNYMCSCFCHCIGQCYAVLCSREKTDPRTSLGHTVISLLTVNTIKLYFSF</sequence>
<evidence type="ECO:0000313" key="1">
    <source>
        <dbReference type="EMBL" id="JAH92557.1"/>
    </source>
</evidence>
<protein>
    <submittedName>
        <fullName evidence="1">Uncharacterized protein</fullName>
    </submittedName>
</protein>
<dbReference type="EMBL" id="GBXM01016020">
    <property type="protein sequence ID" value="JAH92557.1"/>
    <property type="molecule type" value="Transcribed_RNA"/>
</dbReference>
<reference evidence="1" key="2">
    <citation type="journal article" date="2015" name="Fish Shellfish Immunol.">
        <title>Early steps in the European eel (Anguilla anguilla)-Vibrio vulnificus interaction in the gills: Role of the RtxA13 toxin.</title>
        <authorList>
            <person name="Callol A."/>
            <person name="Pajuelo D."/>
            <person name="Ebbesson L."/>
            <person name="Teles M."/>
            <person name="MacKenzie S."/>
            <person name="Amaro C."/>
        </authorList>
    </citation>
    <scope>NUCLEOTIDE SEQUENCE</scope>
</reference>
<accession>A0A0E9WQB0</accession>
<organism evidence="1">
    <name type="scientific">Anguilla anguilla</name>
    <name type="common">European freshwater eel</name>
    <name type="synonym">Muraena anguilla</name>
    <dbReference type="NCBI Taxonomy" id="7936"/>
    <lineage>
        <taxon>Eukaryota</taxon>
        <taxon>Metazoa</taxon>
        <taxon>Chordata</taxon>
        <taxon>Craniata</taxon>
        <taxon>Vertebrata</taxon>
        <taxon>Euteleostomi</taxon>
        <taxon>Actinopterygii</taxon>
        <taxon>Neopterygii</taxon>
        <taxon>Teleostei</taxon>
        <taxon>Anguilliformes</taxon>
        <taxon>Anguillidae</taxon>
        <taxon>Anguilla</taxon>
    </lineage>
</organism>
<reference evidence="1" key="1">
    <citation type="submission" date="2014-11" db="EMBL/GenBank/DDBJ databases">
        <authorList>
            <person name="Amaro Gonzalez C."/>
        </authorList>
    </citation>
    <scope>NUCLEOTIDE SEQUENCE</scope>
</reference>